<dbReference type="EMBL" id="QGKX02000095">
    <property type="protein sequence ID" value="KAF3572181.1"/>
    <property type="molecule type" value="Genomic_DNA"/>
</dbReference>
<evidence type="ECO:0000313" key="3">
    <source>
        <dbReference type="EMBL" id="KAF3572181.1"/>
    </source>
</evidence>
<dbReference type="AlphaFoldDB" id="A0A8S9RHN2"/>
<dbReference type="PANTHER" id="PTHR31286">
    <property type="entry name" value="GLYCINE-RICH CELL WALL STRUCTURAL PROTEIN 1.8-LIKE"/>
    <property type="match status" value="1"/>
</dbReference>
<evidence type="ECO:0000256" key="1">
    <source>
        <dbReference type="SAM" id="MobiDB-lite"/>
    </source>
</evidence>
<comment type="caution">
    <text evidence="3">The sequence shown here is derived from an EMBL/GenBank/DDBJ whole genome shotgun (WGS) entry which is preliminary data.</text>
</comment>
<sequence length="218" mass="23926">MDWFSLVVNRIWGTRCRIYTRQLGDSSFLFHIPDEVTRKWVTQRGIWHVDDCILFVSAWNPAGTLALLEITTIPVWLTLKNIPHQLYSKKGISWIASGIGAPMLTSKPWLDTEVNVPTPPRQSASIATETTHAVSSPKVVSKTSKAPSSETDCMSEKAQLTPNSGYNETSTSTTSVSHTVSAPLDFINAGSLSPSPAMDLKCETTLGDHGDKIKQAIR</sequence>
<dbReference type="Pfam" id="PF14111">
    <property type="entry name" value="DUF4283"/>
    <property type="match status" value="1"/>
</dbReference>
<feature type="compositionally biased region" description="Low complexity" evidence="1">
    <location>
        <begin position="133"/>
        <end position="149"/>
    </location>
</feature>
<feature type="compositionally biased region" description="Polar residues" evidence="1">
    <location>
        <begin position="121"/>
        <end position="132"/>
    </location>
</feature>
<accession>A0A8S9RHN2</accession>
<protein>
    <recommendedName>
        <fullName evidence="2">DUF4283 domain-containing protein</fullName>
    </recommendedName>
</protein>
<feature type="region of interest" description="Disordered" evidence="1">
    <location>
        <begin position="117"/>
        <end position="174"/>
    </location>
</feature>
<dbReference type="PANTHER" id="PTHR31286:SF63">
    <property type="entry name" value="DUF4283 DOMAIN-CONTAINING PROTEIN"/>
    <property type="match status" value="1"/>
</dbReference>
<dbReference type="InterPro" id="IPR040256">
    <property type="entry name" value="At4g02000-like"/>
</dbReference>
<proteinExistence type="predicted"/>
<dbReference type="Proteomes" id="UP000712600">
    <property type="component" value="Unassembled WGS sequence"/>
</dbReference>
<dbReference type="InterPro" id="IPR025558">
    <property type="entry name" value="DUF4283"/>
</dbReference>
<evidence type="ECO:0000313" key="4">
    <source>
        <dbReference type="Proteomes" id="UP000712600"/>
    </source>
</evidence>
<organism evidence="3 4">
    <name type="scientific">Brassica cretica</name>
    <name type="common">Mustard</name>
    <dbReference type="NCBI Taxonomy" id="69181"/>
    <lineage>
        <taxon>Eukaryota</taxon>
        <taxon>Viridiplantae</taxon>
        <taxon>Streptophyta</taxon>
        <taxon>Embryophyta</taxon>
        <taxon>Tracheophyta</taxon>
        <taxon>Spermatophyta</taxon>
        <taxon>Magnoliopsida</taxon>
        <taxon>eudicotyledons</taxon>
        <taxon>Gunneridae</taxon>
        <taxon>Pentapetalae</taxon>
        <taxon>rosids</taxon>
        <taxon>malvids</taxon>
        <taxon>Brassicales</taxon>
        <taxon>Brassicaceae</taxon>
        <taxon>Brassiceae</taxon>
        <taxon>Brassica</taxon>
    </lineage>
</organism>
<feature type="domain" description="DUF4283" evidence="2">
    <location>
        <begin position="7"/>
        <end position="62"/>
    </location>
</feature>
<evidence type="ECO:0000259" key="2">
    <source>
        <dbReference type="Pfam" id="PF14111"/>
    </source>
</evidence>
<gene>
    <name evidence="3" type="ORF">F2Q69_00063303</name>
</gene>
<feature type="compositionally biased region" description="Polar residues" evidence="1">
    <location>
        <begin position="158"/>
        <end position="168"/>
    </location>
</feature>
<name>A0A8S9RHN2_BRACR</name>
<reference evidence="3" key="1">
    <citation type="submission" date="2019-12" db="EMBL/GenBank/DDBJ databases">
        <title>Genome sequencing and annotation of Brassica cretica.</title>
        <authorList>
            <person name="Studholme D.J."/>
            <person name="Sarris P."/>
        </authorList>
    </citation>
    <scope>NUCLEOTIDE SEQUENCE</scope>
    <source>
        <strain evidence="3">PFS-109/04</strain>
        <tissue evidence="3">Leaf</tissue>
    </source>
</reference>